<dbReference type="Proteomes" id="UP000231990">
    <property type="component" value="Unassembled WGS sequence"/>
</dbReference>
<dbReference type="AlphaFoldDB" id="A0A2M9ZME0"/>
<name>A0A2M9ZME0_9LEPT</name>
<evidence type="ECO:0008006" key="5">
    <source>
        <dbReference type="Google" id="ProtNLM"/>
    </source>
</evidence>
<sequence length="272" mass="30894">MFWRINQMELRKIETSHFVRVIALLSFLFVFFANCYSVKHYSAGITRNASTEKEISGSVWILPVVYSDYLVSPEHKNPYIKFSENSGPIVEMKTRPQPLDNAQRTTFEKFIESNWSVNWKKALGSTESKITLLETAEADQKKIQSEAKKYWNSSFGFFPKSMQEEASKRKAKYILLPLAFGTPSTDLYTKVVTTQQNQNGRTTTVSTRTTTTHSVGGMFGIRLELIDANTGNVVRVSETFEAVLQLPAYQSNFEKVNLVLLEGLLSPSRDSE</sequence>
<reference evidence="3 4" key="1">
    <citation type="submission" date="2017-07" db="EMBL/GenBank/DDBJ databases">
        <title>Leptospira spp. isolated from tropical soils.</title>
        <authorList>
            <person name="Thibeaux R."/>
            <person name="Iraola G."/>
            <person name="Ferres I."/>
            <person name="Bierque E."/>
            <person name="Girault D."/>
            <person name="Soupe-Gilbert M.-E."/>
            <person name="Picardeau M."/>
            <person name="Goarant C."/>
        </authorList>
    </citation>
    <scope>NUCLEOTIDE SEQUENCE [LARGE SCALE GENOMIC DNA]</scope>
    <source>
        <strain evidence="2 4">FH1-B-B1</strain>
        <strain evidence="1 3">FH1-B-C1</strain>
    </source>
</reference>
<gene>
    <name evidence="1" type="ORF">CH360_15960</name>
    <name evidence="2" type="ORF">CH373_09460</name>
</gene>
<keyword evidence="3" id="KW-1185">Reference proteome</keyword>
<evidence type="ECO:0000313" key="3">
    <source>
        <dbReference type="Proteomes" id="UP000231962"/>
    </source>
</evidence>
<dbReference type="Proteomes" id="UP000231962">
    <property type="component" value="Unassembled WGS sequence"/>
</dbReference>
<comment type="caution">
    <text evidence="2">The sequence shown here is derived from an EMBL/GenBank/DDBJ whole genome shotgun (WGS) entry which is preliminary data.</text>
</comment>
<dbReference type="EMBL" id="NPDY01000021">
    <property type="protein sequence ID" value="PJZ68510.1"/>
    <property type="molecule type" value="Genomic_DNA"/>
</dbReference>
<evidence type="ECO:0000313" key="4">
    <source>
        <dbReference type="Proteomes" id="UP000231990"/>
    </source>
</evidence>
<organism evidence="2 4">
    <name type="scientific">Leptospira perolatii</name>
    <dbReference type="NCBI Taxonomy" id="2023191"/>
    <lineage>
        <taxon>Bacteria</taxon>
        <taxon>Pseudomonadati</taxon>
        <taxon>Spirochaetota</taxon>
        <taxon>Spirochaetia</taxon>
        <taxon>Leptospirales</taxon>
        <taxon>Leptospiraceae</taxon>
        <taxon>Leptospira</taxon>
    </lineage>
</organism>
<evidence type="ECO:0000313" key="2">
    <source>
        <dbReference type="EMBL" id="PJZ73207.1"/>
    </source>
</evidence>
<dbReference type="EMBL" id="NPDZ01000005">
    <property type="protein sequence ID" value="PJZ73207.1"/>
    <property type="molecule type" value="Genomic_DNA"/>
</dbReference>
<evidence type="ECO:0000313" key="1">
    <source>
        <dbReference type="EMBL" id="PJZ68510.1"/>
    </source>
</evidence>
<protein>
    <recommendedName>
        <fullName evidence="5">Lipoprotein</fullName>
    </recommendedName>
</protein>
<proteinExistence type="predicted"/>
<accession>A0A2M9ZME0</accession>